<reference evidence="2" key="1">
    <citation type="submission" date="2019-12" db="EMBL/GenBank/DDBJ databases">
        <title>An insight into the sialome of adult female Ixodes ricinus ticks feeding for 6 days.</title>
        <authorList>
            <person name="Perner J."/>
            <person name="Ribeiro J.M.C."/>
        </authorList>
    </citation>
    <scope>NUCLEOTIDE SEQUENCE</scope>
    <source>
        <strain evidence="2">Semi-engorged</strain>
        <tissue evidence="2">Salivary glands</tissue>
    </source>
</reference>
<accession>A0A6B0V9A4</accession>
<feature type="chain" id="PRO_5025411014" description="Secreted protein" evidence="1">
    <location>
        <begin position="20"/>
        <end position="346"/>
    </location>
</feature>
<dbReference type="EMBL" id="GIFC01016499">
    <property type="protein sequence ID" value="MXU98582.1"/>
    <property type="molecule type" value="Transcribed_RNA"/>
</dbReference>
<dbReference type="AlphaFoldDB" id="A0A6B0V9A4"/>
<organism evidence="2">
    <name type="scientific">Ixodes ricinus</name>
    <name type="common">Common tick</name>
    <name type="synonym">Acarus ricinus</name>
    <dbReference type="NCBI Taxonomy" id="34613"/>
    <lineage>
        <taxon>Eukaryota</taxon>
        <taxon>Metazoa</taxon>
        <taxon>Ecdysozoa</taxon>
        <taxon>Arthropoda</taxon>
        <taxon>Chelicerata</taxon>
        <taxon>Arachnida</taxon>
        <taxon>Acari</taxon>
        <taxon>Parasitiformes</taxon>
        <taxon>Ixodida</taxon>
        <taxon>Ixodoidea</taxon>
        <taxon>Ixodidae</taxon>
        <taxon>Ixodinae</taxon>
        <taxon>Ixodes</taxon>
    </lineage>
</organism>
<keyword evidence="1" id="KW-0732">Signal</keyword>
<sequence>MRDFTTFCLLLHDFGCTCGGCVSPLDLLAELVPLELQGTAQLLQGDDPLLSRHQVFVTLLFLCTEVDEGSVAAFPARFPLHGLLLQFLDLLRHLVHVCLEGAEDLVALGEGPLELLILAGVEAQLLAQVGLPRGLLARLPLGVRYLLQHRLFLPQELLPLLLQLRLGPLQVRRGHLNLQLLLLHHLVHVLLPEVIVVDKGLELLHEVRVLVLELEAARLVLLQHRSDVHQGCLELAGHFLPFLLFLPDPQHALFLDELALPLQLPAEPLQLALGQQGAVALALQLLLLPRELAHLALCPLQVPLSVPPALLKAQVVLQQGPQLLLRRLVGLQELQHILHSPVSLAF</sequence>
<evidence type="ECO:0000313" key="2">
    <source>
        <dbReference type="EMBL" id="MXU98582.1"/>
    </source>
</evidence>
<proteinExistence type="predicted"/>
<evidence type="ECO:0000256" key="1">
    <source>
        <dbReference type="SAM" id="SignalP"/>
    </source>
</evidence>
<evidence type="ECO:0008006" key="3">
    <source>
        <dbReference type="Google" id="ProtNLM"/>
    </source>
</evidence>
<name>A0A6B0V9A4_IXORI</name>
<feature type="signal peptide" evidence="1">
    <location>
        <begin position="1"/>
        <end position="19"/>
    </location>
</feature>
<protein>
    <recommendedName>
        <fullName evidence="3">Secreted protein</fullName>
    </recommendedName>
</protein>